<dbReference type="InterPro" id="IPR032567">
    <property type="entry name" value="RTL1-rel"/>
</dbReference>
<accession>A0A8C9Z016</accession>
<organism evidence="2 3">
    <name type="scientific">Sander lucioperca</name>
    <name type="common">Pike-perch</name>
    <name type="synonym">Perca lucioperca</name>
    <dbReference type="NCBI Taxonomy" id="283035"/>
    <lineage>
        <taxon>Eukaryota</taxon>
        <taxon>Metazoa</taxon>
        <taxon>Chordata</taxon>
        <taxon>Craniata</taxon>
        <taxon>Vertebrata</taxon>
        <taxon>Euteleostomi</taxon>
        <taxon>Actinopterygii</taxon>
        <taxon>Neopterygii</taxon>
        <taxon>Teleostei</taxon>
        <taxon>Neoteleostei</taxon>
        <taxon>Acanthomorphata</taxon>
        <taxon>Eupercaria</taxon>
        <taxon>Perciformes</taxon>
        <taxon>Percoidei</taxon>
        <taxon>Percidae</taxon>
        <taxon>Luciopercinae</taxon>
        <taxon>Sander</taxon>
    </lineage>
</organism>
<name>A0A8C9Z016_SANLU</name>
<evidence type="ECO:0000313" key="2">
    <source>
        <dbReference type="Ensembl" id="ENSSLUP00000032003.1"/>
    </source>
</evidence>
<keyword evidence="3" id="KW-1185">Reference proteome</keyword>
<reference evidence="2" key="1">
    <citation type="submission" date="2025-08" db="UniProtKB">
        <authorList>
            <consortium name="Ensembl"/>
        </authorList>
    </citation>
    <scope>IDENTIFICATION</scope>
</reference>
<dbReference type="Pfam" id="PF16297">
    <property type="entry name" value="DUF4939"/>
    <property type="match status" value="1"/>
</dbReference>
<reference evidence="2" key="2">
    <citation type="submission" date="2025-09" db="UniProtKB">
        <authorList>
            <consortium name="Ensembl"/>
        </authorList>
    </citation>
    <scope>IDENTIFICATION</scope>
</reference>
<dbReference type="Ensembl" id="ENSSLUT00000033025.1">
    <property type="protein sequence ID" value="ENSSLUP00000032003.1"/>
    <property type="gene ID" value="ENSSLUG00000014294.1"/>
</dbReference>
<evidence type="ECO:0000313" key="3">
    <source>
        <dbReference type="Proteomes" id="UP000694568"/>
    </source>
</evidence>
<dbReference type="InterPro" id="IPR032549">
    <property type="entry name" value="DUF4939"/>
</dbReference>
<dbReference type="AlphaFoldDB" id="A0A8C9Z016"/>
<sequence>PSTSFISLANFPVSAGSLDQLNDPASMDSADLEPVRHAVSTQGAILDQHSTALQEIMGGLQRLSTRMAELQNALQNPPPVPAVAAPTTNNPAREPWVSPPERYDGNLGQCKTFLMQCGLVFDLQPHSYATEKAKIAYLIELLRGAALEWASVHWRRQDQTTATYAAFTAEMTKVFDHPVQGKDASRRLFSLRQGLLARVTTRTCPVQLQLSGNHFELISF</sequence>
<dbReference type="Proteomes" id="UP000694568">
    <property type="component" value="Unplaced"/>
</dbReference>
<dbReference type="PANTHER" id="PTHR15503">
    <property type="entry name" value="LDOC1 RELATED"/>
    <property type="match status" value="1"/>
</dbReference>
<dbReference type="PANTHER" id="PTHR15503:SF36">
    <property type="entry name" value="RETROTRANSPOSON GAG-LIKE PROTEIN 5"/>
    <property type="match status" value="1"/>
</dbReference>
<proteinExistence type="predicted"/>
<feature type="domain" description="DUF4939" evidence="1">
    <location>
        <begin position="97"/>
        <end position="177"/>
    </location>
</feature>
<evidence type="ECO:0000259" key="1">
    <source>
        <dbReference type="Pfam" id="PF16297"/>
    </source>
</evidence>
<protein>
    <recommendedName>
        <fullName evidence="1">DUF4939 domain-containing protein</fullName>
    </recommendedName>
</protein>
<dbReference type="GeneTree" id="ENSGT01010000222920"/>